<reference evidence="1" key="1">
    <citation type="submission" date="2023-05" db="EMBL/GenBank/DDBJ databases">
        <authorList>
            <person name="Stuckert A."/>
        </authorList>
    </citation>
    <scope>NUCLEOTIDE SEQUENCE</scope>
</reference>
<organism evidence="1 2">
    <name type="scientific">Staurois parvus</name>
    <dbReference type="NCBI Taxonomy" id="386267"/>
    <lineage>
        <taxon>Eukaryota</taxon>
        <taxon>Metazoa</taxon>
        <taxon>Chordata</taxon>
        <taxon>Craniata</taxon>
        <taxon>Vertebrata</taxon>
        <taxon>Euteleostomi</taxon>
        <taxon>Amphibia</taxon>
        <taxon>Batrachia</taxon>
        <taxon>Anura</taxon>
        <taxon>Neobatrachia</taxon>
        <taxon>Ranoidea</taxon>
        <taxon>Ranidae</taxon>
        <taxon>Staurois</taxon>
    </lineage>
</organism>
<keyword evidence="2" id="KW-1185">Reference proteome</keyword>
<evidence type="ECO:0008006" key="3">
    <source>
        <dbReference type="Google" id="ProtNLM"/>
    </source>
</evidence>
<dbReference type="EMBL" id="CATNWA010016475">
    <property type="protein sequence ID" value="CAI9592991.1"/>
    <property type="molecule type" value="Genomic_DNA"/>
</dbReference>
<accession>A0ABN9F7G8</accession>
<sequence length="57" mass="5761">MPSGRLLPVARSPCPVVGCCLLCPRPLPSGRLPSVARVPCPVVGLPSNCCPSPPAQG</sequence>
<protein>
    <recommendedName>
        <fullName evidence="3">Secreted protein</fullName>
    </recommendedName>
</protein>
<evidence type="ECO:0000313" key="1">
    <source>
        <dbReference type="EMBL" id="CAI9592991.1"/>
    </source>
</evidence>
<proteinExistence type="predicted"/>
<comment type="caution">
    <text evidence="1">The sequence shown here is derived from an EMBL/GenBank/DDBJ whole genome shotgun (WGS) entry which is preliminary data.</text>
</comment>
<name>A0ABN9F7G8_9NEOB</name>
<dbReference type="Proteomes" id="UP001162483">
    <property type="component" value="Unassembled WGS sequence"/>
</dbReference>
<evidence type="ECO:0000313" key="2">
    <source>
        <dbReference type="Proteomes" id="UP001162483"/>
    </source>
</evidence>
<gene>
    <name evidence="1" type="ORF">SPARVUS_LOCUS11467076</name>
</gene>